<dbReference type="Pfam" id="PF01636">
    <property type="entry name" value="APH"/>
    <property type="match status" value="1"/>
</dbReference>
<feature type="domain" description="Aminoglycoside phosphotransferase" evidence="1">
    <location>
        <begin position="189"/>
        <end position="382"/>
    </location>
</feature>
<dbReference type="CDD" id="cd05120">
    <property type="entry name" value="APH_ChoK_like"/>
    <property type="match status" value="1"/>
</dbReference>
<reference evidence="3" key="1">
    <citation type="submission" date="2024-04" db="EMBL/GenBank/DDBJ databases">
        <authorList>
            <person name="Shaw F."/>
            <person name="Minotto A."/>
        </authorList>
    </citation>
    <scope>NUCLEOTIDE SEQUENCE [LARGE SCALE GENOMIC DNA]</scope>
</reference>
<accession>A0ABP1E727</accession>
<dbReference type="SUPFAM" id="SSF56112">
    <property type="entry name" value="Protein kinase-like (PK-like)"/>
    <property type="match status" value="1"/>
</dbReference>
<dbReference type="InterPro" id="IPR011009">
    <property type="entry name" value="Kinase-like_dom_sf"/>
</dbReference>
<evidence type="ECO:0000313" key="2">
    <source>
        <dbReference type="EMBL" id="CAL1714669.1"/>
    </source>
</evidence>
<dbReference type="PANTHER" id="PTHR21310:SF15">
    <property type="entry name" value="AMINOGLYCOSIDE PHOSPHOTRANSFERASE DOMAIN-CONTAINING PROTEIN"/>
    <property type="match status" value="1"/>
</dbReference>
<evidence type="ECO:0000259" key="1">
    <source>
        <dbReference type="Pfam" id="PF01636"/>
    </source>
</evidence>
<sequence length="411" mass="47438">MATIVLTEACSTHISGHITLTSPKQEDALEQTRRRICITLARRLVNTLEKKPESDFLHLIDETVEAYHRRLGNAKGTAQKHAIRLDEPHVIHKSASSNVERDQRKIIRKIDSIAIPASTPIIVSNFAPNALALFFPLRISTQRYDLPIQIQRRLPSLVQEGKCLHQLGSRSIVKLNDSVVMKMGRNLGHEEESILQYVAKHTSIPVPTPLGSFDVGETSCVLFSYVPGEQLDKRWPSLQDHQKISIRRQLDEMMVQLRRLPHPSGTPLGSLSRPHVCKDIHMFSITSSPNIMDMTTFHNFLISKPHPGVALRYLRWLRRLLRDDYRIVLTHGDLHMRNIMVEDAPNDEIRITGIIDWEFGGWYPEYWELYRALNTRGGRDESDWWDYLPQEILGYDREIVEHRVVELSMKY</sequence>
<dbReference type="InterPro" id="IPR002575">
    <property type="entry name" value="Aminoglycoside_PTrfase"/>
</dbReference>
<dbReference type="EMBL" id="OZ037951">
    <property type="protein sequence ID" value="CAL1714669.1"/>
    <property type="molecule type" value="Genomic_DNA"/>
</dbReference>
<gene>
    <name evidence="2" type="ORF">GFSPODELE1_LOCUS9873</name>
</gene>
<organism evidence="2 3">
    <name type="scientific">Somion occarium</name>
    <dbReference type="NCBI Taxonomy" id="3059160"/>
    <lineage>
        <taxon>Eukaryota</taxon>
        <taxon>Fungi</taxon>
        <taxon>Dikarya</taxon>
        <taxon>Basidiomycota</taxon>
        <taxon>Agaricomycotina</taxon>
        <taxon>Agaricomycetes</taxon>
        <taxon>Polyporales</taxon>
        <taxon>Cerrenaceae</taxon>
        <taxon>Somion</taxon>
    </lineage>
</organism>
<evidence type="ECO:0000313" key="3">
    <source>
        <dbReference type="Proteomes" id="UP001497453"/>
    </source>
</evidence>
<dbReference type="InterPro" id="IPR051678">
    <property type="entry name" value="AGP_Transferase"/>
</dbReference>
<proteinExistence type="predicted"/>
<keyword evidence="3" id="KW-1185">Reference proteome</keyword>
<dbReference type="PANTHER" id="PTHR21310">
    <property type="entry name" value="AMINOGLYCOSIDE PHOSPHOTRANSFERASE-RELATED-RELATED"/>
    <property type="match status" value="1"/>
</dbReference>
<dbReference type="Gene3D" id="3.90.1200.10">
    <property type="match status" value="1"/>
</dbReference>
<name>A0ABP1E727_9APHY</name>
<dbReference type="Proteomes" id="UP001497453">
    <property type="component" value="Chromosome 8"/>
</dbReference>
<protein>
    <recommendedName>
        <fullName evidence="1">Aminoglycoside phosphotransferase domain-containing protein</fullName>
    </recommendedName>
</protein>